<comment type="caution">
    <text evidence="2">The sequence shown here is derived from an EMBL/GenBank/DDBJ whole genome shotgun (WGS) entry which is preliminary data.</text>
</comment>
<organism evidence="2 3">
    <name type="scientific">Spinactinospora alkalitolerans</name>
    <dbReference type="NCBI Taxonomy" id="687207"/>
    <lineage>
        <taxon>Bacteria</taxon>
        <taxon>Bacillati</taxon>
        <taxon>Actinomycetota</taxon>
        <taxon>Actinomycetes</taxon>
        <taxon>Streptosporangiales</taxon>
        <taxon>Nocardiopsidaceae</taxon>
        <taxon>Spinactinospora</taxon>
    </lineage>
</organism>
<feature type="compositionally biased region" description="Low complexity" evidence="1">
    <location>
        <begin position="37"/>
        <end position="50"/>
    </location>
</feature>
<accession>A0A852UA02</accession>
<dbReference type="AlphaFoldDB" id="A0A852UA02"/>
<protein>
    <submittedName>
        <fullName evidence="2">Uncharacterized protein</fullName>
    </submittedName>
</protein>
<feature type="compositionally biased region" description="Basic residues" evidence="1">
    <location>
        <begin position="1"/>
        <end position="13"/>
    </location>
</feature>
<evidence type="ECO:0000313" key="3">
    <source>
        <dbReference type="Proteomes" id="UP000589036"/>
    </source>
</evidence>
<gene>
    <name evidence="2" type="ORF">HDA32_005910</name>
</gene>
<dbReference type="Proteomes" id="UP000589036">
    <property type="component" value="Unassembled WGS sequence"/>
</dbReference>
<dbReference type="EMBL" id="JACCCC010000001">
    <property type="protein sequence ID" value="NYE50790.1"/>
    <property type="molecule type" value="Genomic_DNA"/>
</dbReference>
<evidence type="ECO:0000256" key="1">
    <source>
        <dbReference type="SAM" id="MobiDB-lite"/>
    </source>
</evidence>
<name>A0A852UA02_9ACTN</name>
<proteinExistence type="predicted"/>
<feature type="region of interest" description="Disordered" evidence="1">
    <location>
        <begin position="1"/>
        <end position="63"/>
    </location>
</feature>
<sequence>MPHLGRARTRTTRAYRPGGRRSPPNRETGGAGRARRPTTGPRIPRGTTATDGTSGTCRGRLRC</sequence>
<evidence type="ECO:0000313" key="2">
    <source>
        <dbReference type="EMBL" id="NYE50790.1"/>
    </source>
</evidence>
<reference evidence="2 3" key="1">
    <citation type="submission" date="2020-07" db="EMBL/GenBank/DDBJ databases">
        <title>Sequencing the genomes of 1000 actinobacteria strains.</title>
        <authorList>
            <person name="Klenk H.-P."/>
        </authorList>
    </citation>
    <scope>NUCLEOTIDE SEQUENCE [LARGE SCALE GENOMIC DNA]</scope>
    <source>
        <strain evidence="2 3">CXB654</strain>
    </source>
</reference>
<keyword evidence="3" id="KW-1185">Reference proteome</keyword>